<name>A0ABW7U7X2_9ACTN</name>
<comment type="caution">
    <text evidence="1">The sequence shown here is derived from an EMBL/GenBank/DDBJ whole genome shotgun (WGS) entry which is preliminary data.</text>
</comment>
<gene>
    <name evidence="1" type="ORF">ACH407_12715</name>
</gene>
<reference evidence="1 2" key="1">
    <citation type="submission" date="2024-10" db="EMBL/GenBank/DDBJ databases">
        <title>The Natural Products Discovery Center: Release of the First 8490 Sequenced Strains for Exploring Actinobacteria Biosynthetic Diversity.</title>
        <authorList>
            <person name="Kalkreuter E."/>
            <person name="Kautsar S.A."/>
            <person name="Yang D."/>
            <person name="Bader C.D."/>
            <person name="Teijaro C.N."/>
            <person name="Fluegel L."/>
            <person name="Davis C.M."/>
            <person name="Simpson J.R."/>
            <person name="Lauterbach L."/>
            <person name="Steele A.D."/>
            <person name="Gui C."/>
            <person name="Meng S."/>
            <person name="Li G."/>
            <person name="Viehrig K."/>
            <person name="Ye F."/>
            <person name="Su P."/>
            <person name="Kiefer A.F."/>
            <person name="Nichols A."/>
            <person name="Cepeda A.J."/>
            <person name="Yan W."/>
            <person name="Fan B."/>
            <person name="Jiang Y."/>
            <person name="Adhikari A."/>
            <person name="Zheng C.-J."/>
            <person name="Schuster L."/>
            <person name="Cowan T.M."/>
            <person name="Smanski M.J."/>
            <person name="Chevrette M.G."/>
            <person name="De Carvalho L.P.S."/>
            <person name="Shen B."/>
        </authorList>
    </citation>
    <scope>NUCLEOTIDE SEQUENCE [LARGE SCALE GENOMIC DNA]</scope>
    <source>
        <strain evidence="1 2">NPDC020602</strain>
    </source>
</reference>
<organism evidence="1 2">
    <name type="scientific">Streptomyces litmocidini</name>
    <dbReference type="NCBI Taxonomy" id="67318"/>
    <lineage>
        <taxon>Bacteria</taxon>
        <taxon>Bacillati</taxon>
        <taxon>Actinomycetota</taxon>
        <taxon>Actinomycetes</taxon>
        <taxon>Kitasatosporales</taxon>
        <taxon>Streptomycetaceae</taxon>
        <taxon>Streptomyces</taxon>
    </lineage>
</organism>
<dbReference type="RefSeq" id="WP_359592258.1">
    <property type="nucleotide sequence ID" value="NZ_JBEYXG010000059.1"/>
</dbReference>
<proteinExistence type="predicted"/>
<accession>A0ABW7U7X2</accession>
<dbReference type="EMBL" id="JBIRUI010000004">
    <property type="protein sequence ID" value="MFI1714420.1"/>
    <property type="molecule type" value="Genomic_DNA"/>
</dbReference>
<evidence type="ECO:0000313" key="1">
    <source>
        <dbReference type="EMBL" id="MFI1714420.1"/>
    </source>
</evidence>
<sequence length="154" mass="16539">MDRVSRTLRAADMSGRASAFASRTAARTRLPLDFSAASLRLVDRVVNGLRQGAGDPAGVAPVLQELGAYVGEVFVRQAGARWVDFDDMTSELFRQPVGVRTSDGRAWNPLGKVVNRFELGPGESVHELFLLVPRLPKSLPLSRGTAGGLRLPAA</sequence>
<protein>
    <submittedName>
        <fullName evidence="1">Uncharacterized protein</fullName>
    </submittedName>
</protein>
<dbReference type="Proteomes" id="UP001611339">
    <property type="component" value="Unassembled WGS sequence"/>
</dbReference>
<evidence type="ECO:0000313" key="2">
    <source>
        <dbReference type="Proteomes" id="UP001611339"/>
    </source>
</evidence>
<keyword evidence="2" id="KW-1185">Reference proteome</keyword>